<keyword evidence="1" id="KW-0646">Protease inhibitor</keyword>
<organism evidence="7 8">
    <name type="scientific">Hyaloperonospora brassicae</name>
    <name type="common">Brassica downy mildew</name>
    <name type="synonym">Peronospora brassicae</name>
    <dbReference type="NCBI Taxonomy" id="162125"/>
    <lineage>
        <taxon>Eukaryota</taxon>
        <taxon>Sar</taxon>
        <taxon>Stramenopiles</taxon>
        <taxon>Oomycota</taxon>
        <taxon>Peronosporomycetes</taxon>
        <taxon>Peronosporales</taxon>
        <taxon>Peronosporaceae</taxon>
        <taxon>Hyaloperonospora</taxon>
    </lineage>
</organism>
<feature type="chain" id="PRO_5043740368" description="Kazal-like domain-containing protein" evidence="5">
    <location>
        <begin position="20"/>
        <end position="166"/>
    </location>
</feature>
<protein>
    <recommendedName>
        <fullName evidence="6">Kazal-like domain-containing protein</fullName>
    </recommendedName>
</protein>
<sequence>MKLSVGLLLAAVALANVSAGTQDSNVPMPPPNSDLDPHPVEENYAPAANMPSTKHDSGSTIFYLPKSNPTPLDPKQLEGLGPMVPFNGKEGKDFFLRRNGIWVDGATSSKCSTTCPEVINNVCGSNGVTYGNECWLRFDQCLYPDQNIQKFSDGFCPSQLAGPQQE</sequence>
<evidence type="ECO:0000256" key="2">
    <source>
        <dbReference type="ARBA" id="ARBA00022900"/>
    </source>
</evidence>
<dbReference type="PANTHER" id="PTHR10913:SF45">
    <property type="entry name" value="FOLLISTATIN, ISOFORM A-RELATED"/>
    <property type="match status" value="1"/>
</dbReference>
<keyword evidence="5" id="KW-0732">Signal</keyword>
<gene>
    <name evidence="7" type="ORF">HBR001_LOCUS50</name>
</gene>
<dbReference type="AlphaFoldDB" id="A0AAV0SVW1"/>
<evidence type="ECO:0000256" key="5">
    <source>
        <dbReference type="SAM" id="SignalP"/>
    </source>
</evidence>
<evidence type="ECO:0000256" key="4">
    <source>
        <dbReference type="SAM" id="MobiDB-lite"/>
    </source>
</evidence>
<proteinExistence type="predicted"/>
<dbReference type="CDD" id="cd00104">
    <property type="entry name" value="KAZAL_FS"/>
    <property type="match status" value="1"/>
</dbReference>
<accession>A0AAV0SVW1</accession>
<feature type="signal peptide" evidence="5">
    <location>
        <begin position="1"/>
        <end position="19"/>
    </location>
</feature>
<evidence type="ECO:0000313" key="7">
    <source>
        <dbReference type="EMBL" id="CAI5708278.1"/>
    </source>
</evidence>
<keyword evidence="8" id="KW-1185">Reference proteome</keyword>
<dbReference type="EMBL" id="CANTFL010000006">
    <property type="protein sequence ID" value="CAI5708278.1"/>
    <property type="molecule type" value="Genomic_DNA"/>
</dbReference>
<dbReference type="SMART" id="SM00280">
    <property type="entry name" value="KAZAL"/>
    <property type="match status" value="1"/>
</dbReference>
<evidence type="ECO:0000259" key="6">
    <source>
        <dbReference type="PROSITE" id="PS51465"/>
    </source>
</evidence>
<dbReference type="SUPFAM" id="SSF100895">
    <property type="entry name" value="Kazal-type serine protease inhibitors"/>
    <property type="match status" value="1"/>
</dbReference>
<dbReference type="PANTHER" id="PTHR10913">
    <property type="entry name" value="FOLLISTATIN-RELATED"/>
    <property type="match status" value="1"/>
</dbReference>
<dbReference type="Proteomes" id="UP001162031">
    <property type="component" value="Unassembled WGS sequence"/>
</dbReference>
<reference evidence="7" key="1">
    <citation type="submission" date="2022-12" db="EMBL/GenBank/DDBJ databases">
        <authorList>
            <person name="Webb A."/>
        </authorList>
    </citation>
    <scope>NUCLEOTIDE SEQUENCE</scope>
    <source>
        <strain evidence="7">Hp1</strain>
    </source>
</reference>
<dbReference type="GO" id="GO:0005576">
    <property type="term" value="C:extracellular region"/>
    <property type="evidence" value="ECO:0007669"/>
    <property type="project" value="TreeGrafter"/>
</dbReference>
<feature type="domain" description="Kazal-like" evidence="6">
    <location>
        <begin position="105"/>
        <end position="158"/>
    </location>
</feature>
<feature type="region of interest" description="Disordered" evidence="4">
    <location>
        <begin position="20"/>
        <end position="56"/>
    </location>
</feature>
<dbReference type="PROSITE" id="PS51465">
    <property type="entry name" value="KAZAL_2"/>
    <property type="match status" value="1"/>
</dbReference>
<dbReference type="InterPro" id="IPR050653">
    <property type="entry name" value="Prot_Inhib_GrowthFact_Antg"/>
</dbReference>
<name>A0AAV0SVW1_HYABA</name>
<evidence type="ECO:0000313" key="8">
    <source>
        <dbReference type="Proteomes" id="UP001162031"/>
    </source>
</evidence>
<dbReference type="InterPro" id="IPR036058">
    <property type="entry name" value="Kazal_dom_sf"/>
</dbReference>
<evidence type="ECO:0000256" key="3">
    <source>
        <dbReference type="ARBA" id="ARBA00023157"/>
    </source>
</evidence>
<dbReference type="InterPro" id="IPR002350">
    <property type="entry name" value="Kazal_dom"/>
</dbReference>
<evidence type="ECO:0000256" key="1">
    <source>
        <dbReference type="ARBA" id="ARBA00022690"/>
    </source>
</evidence>
<keyword evidence="2" id="KW-0722">Serine protease inhibitor</keyword>
<dbReference type="Pfam" id="PF00050">
    <property type="entry name" value="Kazal_1"/>
    <property type="match status" value="1"/>
</dbReference>
<keyword evidence="3" id="KW-1015">Disulfide bond</keyword>
<dbReference type="Gene3D" id="3.30.60.30">
    <property type="match status" value="1"/>
</dbReference>
<comment type="caution">
    <text evidence="7">The sequence shown here is derived from an EMBL/GenBank/DDBJ whole genome shotgun (WGS) entry which is preliminary data.</text>
</comment>